<reference evidence="1 2" key="1">
    <citation type="submission" date="2020-01" db="EMBL/GenBank/DDBJ databases">
        <title>Draft genome sequence of Aspergillus udagawae IFM 46972.</title>
        <authorList>
            <person name="Takahashi H."/>
            <person name="Yaguchi T."/>
        </authorList>
    </citation>
    <scope>NUCLEOTIDE SEQUENCE [LARGE SCALE GENOMIC DNA]</scope>
    <source>
        <strain evidence="1 2">IFM 46972</strain>
    </source>
</reference>
<dbReference type="EMBL" id="BLKC01000183">
    <property type="protein sequence ID" value="GFF58676.1"/>
    <property type="molecule type" value="Genomic_DNA"/>
</dbReference>
<sequence length="83" mass="8949">MLNHKVKLVDVQPPGTTEHANLKEPSRCIEDAPVNGRVDQRPLASHDHAHTHVPTSCGFVGQVAKAADAPEMIVPEVKPKKTA</sequence>
<comment type="caution">
    <text evidence="1">The sequence shown here is derived from an EMBL/GenBank/DDBJ whole genome shotgun (WGS) entry which is preliminary data.</text>
</comment>
<dbReference type="AlphaFoldDB" id="A0A8H3XRR1"/>
<proteinExistence type="predicted"/>
<organism evidence="1 2">
    <name type="scientific">Aspergillus udagawae</name>
    <dbReference type="NCBI Taxonomy" id="91492"/>
    <lineage>
        <taxon>Eukaryota</taxon>
        <taxon>Fungi</taxon>
        <taxon>Dikarya</taxon>
        <taxon>Ascomycota</taxon>
        <taxon>Pezizomycotina</taxon>
        <taxon>Eurotiomycetes</taxon>
        <taxon>Eurotiomycetidae</taxon>
        <taxon>Eurotiales</taxon>
        <taxon>Aspergillaceae</taxon>
        <taxon>Aspergillus</taxon>
        <taxon>Aspergillus subgen. Fumigati</taxon>
    </lineage>
</organism>
<accession>A0A8H3XRR1</accession>
<evidence type="ECO:0000313" key="2">
    <source>
        <dbReference type="Proteomes" id="UP000465221"/>
    </source>
</evidence>
<name>A0A8H3XRR1_9EURO</name>
<dbReference type="Proteomes" id="UP000465221">
    <property type="component" value="Unassembled WGS sequence"/>
</dbReference>
<gene>
    <name evidence="1" type="ORF">IFM46972_11175</name>
</gene>
<evidence type="ECO:0000313" key="1">
    <source>
        <dbReference type="EMBL" id="GFF58676.1"/>
    </source>
</evidence>
<protein>
    <submittedName>
        <fullName evidence="1">Uncharacterized protein</fullName>
    </submittedName>
</protein>